<gene>
    <name evidence="2" type="ORF">NEE01_12575</name>
</gene>
<proteinExistence type="predicted"/>
<dbReference type="InterPro" id="IPR010985">
    <property type="entry name" value="Ribbon_hlx_hlx"/>
</dbReference>
<feature type="region of interest" description="Disordered" evidence="1">
    <location>
        <begin position="1"/>
        <end position="30"/>
    </location>
</feature>
<organism evidence="2 3">
    <name type="scientific">Sphingomonas lycopersici</name>
    <dbReference type="NCBI Taxonomy" id="2951807"/>
    <lineage>
        <taxon>Bacteria</taxon>
        <taxon>Pseudomonadati</taxon>
        <taxon>Pseudomonadota</taxon>
        <taxon>Alphaproteobacteria</taxon>
        <taxon>Sphingomonadales</taxon>
        <taxon>Sphingomonadaceae</taxon>
        <taxon>Sphingomonas</taxon>
    </lineage>
</organism>
<reference evidence="2" key="1">
    <citation type="submission" date="2022-06" db="EMBL/GenBank/DDBJ databases">
        <title>Sphingomonas sp. nov. isolated from rhizosphere soil of tomato.</title>
        <authorList>
            <person name="Dong H."/>
            <person name="Gao R."/>
        </authorList>
    </citation>
    <scope>NUCLEOTIDE SEQUENCE</scope>
    <source>
        <strain evidence="2">MMSM24</strain>
    </source>
</reference>
<comment type="caution">
    <text evidence="2">The sequence shown here is derived from an EMBL/GenBank/DDBJ whole genome shotgun (WGS) entry which is preliminary data.</text>
</comment>
<dbReference type="GO" id="GO:0006355">
    <property type="term" value="P:regulation of DNA-templated transcription"/>
    <property type="evidence" value="ECO:0007669"/>
    <property type="project" value="InterPro"/>
</dbReference>
<protein>
    <submittedName>
        <fullName evidence="2">Uncharacterized protein</fullName>
    </submittedName>
</protein>
<feature type="compositionally biased region" description="Low complexity" evidence="1">
    <location>
        <begin position="1"/>
        <end position="19"/>
    </location>
</feature>
<evidence type="ECO:0000313" key="2">
    <source>
        <dbReference type="EMBL" id="MCW6535613.1"/>
    </source>
</evidence>
<evidence type="ECO:0000313" key="3">
    <source>
        <dbReference type="Proteomes" id="UP001165565"/>
    </source>
</evidence>
<dbReference type="Gene3D" id="1.10.1220.10">
    <property type="entry name" value="Met repressor-like"/>
    <property type="match status" value="1"/>
</dbReference>
<dbReference type="SUPFAM" id="SSF47598">
    <property type="entry name" value="Ribbon-helix-helix"/>
    <property type="match status" value="1"/>
</dbReference>
<name>A0AA41Z9U6_9SPHN</name>
<evidence type="ECO:0000256" key="1">
    <source>
        <dbReference type="SAM" id="MobiDB-lite"/>
    </source>
</evidence>
<dbReference type="AlphaFoldDB" id="A0AA41Z9U6"/>
<dbReference type="EMBL" id="JANFAV010000008">
    <property type="protein sequence ID" value="MCW6535613.1"/>
    <property type="molecule type" value="Genomic_DNA"/>
</dbReference>
<dbReference type="RefSeq" id="WP_265269169.1">
    <property type="nucleotide sequence ID" value="NZ_JANFAU010000002.1"/>
</dbReference>
<accession>A0AA41Z9U6</accession>
<dbReference type="Proteomes" id="UP001165565">
    <property type="component" value="Unassembled WGS sequence"/>
</dbReference>
<dbReference type="InterPro" id="IPR013321">
    <property type="entry name" value="Arc_rbn_hlx_hlx"/>
</dbReference>
<sequence>MLSSPKPLASLSSGLLARKGQARPAMRPQGYANLASAGDALGWNDMGDAPAVAPAPPVLAEREALREEVERAPAPAAIHVSVATAVRLRRETAHRRKAAFTLRLDEDRHLRLRLASATRNRSAQQIVTEALDAFIASLPEVETLVAQLPPRKKR</sequence>
<keyword evidence="3" id="KW-1185">Reference proteome</keyword>